<evidence type="ECO:0000256" key="16">
    <source>
        <dbReference type="RuleBase" id="RU368008"/>
    </source>
</evidence>
<evidence type="ECO:0000256" key="2">
    <source>
        <dbReference type="ARBA" id="ARBA00006375"/>
    </source>
</evidence>
<dbReference type="PROSITE" id="PS50920">
    <property type="entry name" value="SOLCAR"/>
    <property type="match status" value="3"/>
</dbReference>
<evidence type="ECO:0000256" key="6">
    <source>
        <dbReference type="ARBA" id="ARBA00022692"/>
    </source>
</evidence>
<dbReference type="GO" id="GO:1990544">
    <property type="term" value="P:mitochondrial ATP transmembrane transport"/>
    <property type="evidence" value="ECO:0007669"/>
    <property type="project" value="InterPro"/>
</dbReference>
<dbReference type="GO" id="GO:0140021">
    <property type="term" value="P:mitochondrial ADP transmembrane transport"/>
    <property type="evidence" value="ECO:0007669"/>
    <property type="project" value="InterPro"/>
</dbReference>
<dbReference type="PRINTS" id="PR00926">
    <property type="entry name" value="MITOCARRIER"/>
</dbReference>
<evidence type="ECO:0000256" key="12">
    <source>
        <dbReference type="ARBA" id="ARBA00024143"/>
    </source>
</evidence>
<feature type="repeat" description="Solcar" evidence="14">
    <location>
        <begin position="12"/>
        <end position="101"/>
    </location>
</feature>
<dbReference type="InterPro" id="IPR002113">
    <property type="entry name" value="ADT_euk_type"/>
</dbReference>
<dbReference type="AlphaFoldDB" id="A0A9N8HS87"/>
<evidence type="ECO:0000256" key="3">
    <source>
        <dbReference type="ARBA" id="ARBA00011245"/>
    </source>
</evidence>
<dbReference type="PANTHER" id="PTHR45635:SF14">
    <property type="entry name" value="ADP_ATP TRANSLOCASE"/>
    <property type="match status" value="1"/>
</dbReference>
<keyword evidence="10" id="KW-0496">Mitochondrion</keyword>
<dbReference type="OrthoDB" id="270584at2759"/>
<dbReference type="PRINTS" id="PR00927">
    <property type="entry name" value="ADPTRNSLCASE"/>
</dbReference>
<comment type="catalytic activity">
    <reaction evidence="12">
        <text>ADP(in) + ATP(out) = ADP(out) + ATP(in)</text>
        <dbReference type="Rhea" id="RHEA:34999"/>
        <dbReference type="ChEBI" id="CHEBI:30616"/>
        <dbReference type="ChEBI" id="CHEBI:456216"/>
    </reaction>
    <physiologicalReaction direction="left-to-right" evidence="12">
        <dbReference type="Rhea" id="RHEA:35000"/>
    </physiologicalReaction>
</comment>
<keyword evidence="7" id="KW-0677">Repeat</keyword>
<keyword evidence="9 16" id="KW-1133">Transmembrane helix</keyword>
<comment type="subcellular location">
    <subcellularLocation>
        <location evidence="16">Membrane</location>
        <topology evidence="16">Multi-pass membrane protein</topology>
    </subcellularLocation>
    <subcellularLocation>
        <location evidence="1">Mitochondrion inner membrane</location>
        <topology evidence="1">Multi-pass membrane protein</topology>
    </subcellularLocation>
</comment>
<feature type="transmembrane region" description="Helical" evidence="16">
    <location>
        <begin position="129"/>
        <end position="149"/>
    </location>
</feature>
<dbReference type="InterPro" id="IPR002067">
    <property type="entry name" value="MCP"/>
</dbReference>
<comment type="caution">
    <text evidence="17">The sequence shown here is derived from an EMBL/GenBank/DDBJ whole genome shotgun (WGS) entry which is preliminary data.</text>
</comment>
<dbReference type="GO" id="GO:0005471">
    <property type="term" value="F:ATP:ADP antiporter activity"/>
    <property type="evidence" value="ECO:0007669"/>
    <property type="project" value="UniProtKB-UniRule"/>
</dbReference>
<proteinExistence type="inferred from homology"/>
<keyword evidence="6 14" id="KW-0812">Transmembrane</keyword>
<comment type="function">
    <text evidence="13">ADP:ATP antiporter that mediates import of ADP into the mitochondrial matrix for ATP synthesis, and export of ATP out to fuel the cell. Cycles between the cytoplasmic-open state (c-state) and the matrix-open state (m-state): operates by the alternating access mechanism with a single substrate-binding site intermittently exposed to either the cytosolic (c-state) or matrix (m-state) side of the inner mitochondrial membrane.</text>
</comment>
<evidence type="ECO:0000256" key="15">
    <source>
        <dbReference type="RuleBase" id="RU000488"/>
    </source>
</evidence>
<evidence type="ECO:0000256" key="14">
    <source>
        <dbReference type="PROSITE-ProRule" id="PRU00282"/>
    </source>
</evidence>
<evidence type="ECO:0000256" key="4">
    <source>
        <dbReference type="ARBA" id="ARBA00022448"/>
    </source>
</evidence>
<comment type="caution">
    <text evidence="16">Lacks conserved residue(s) required for the propagation of feature annotation.</text>
</comment>
<evidence type="ECO:0000256" key="5">
    <source>
        <dbReference type="ARBA" id="ARBA00022449"/>
    </source>
</evidence>
<dbReference type="EMBL" id="CAICTM010001409">
    <property type="protein sequence ID" value="CAB9523392.1"/>
    <property type="molecule type" value="Genomic_DNA"/>
</dbReference>
<evidence type="ECO:0000256" key="8">
    <source>
        <dbReference type="ARBA" id="ARBA00022792"/>
    </source>
</evidence>
<reference evidence="17" key="1">
    <citation type="submission" date="2020-06" db="EMBL/GenBank/DDBJ databases">
        <authorList>
            <consortium name="Plant Systems Biology data submission"/>
        </authorList>
    </citation>
    <scope>NUCLEOTIDE SEQUENCE</scope>
    <source>
        <strain evidence="17">D6</strain>
    </source>
</reference>
<keyword evidence="18" id="KW-1185">Reference proteome</keyword>
<evidence type="ECO:0000256" key="9">
    <source>
        <dbReference type="ARBA" id="ARBA00022989"/>
    </source>
</evidence>
<organism evidence="17 18">
    <name type="scientific">Seminavis robusta</name>
    <dbReference type="NCBI Taxonomy" id="568900"/>
    <lineage>
        <taxon>Eukaryota</taxon>
        <taxon>Sar</taxon>
        <taxon>Stramenopiles</taxon>
        <taxon>Ochrophyta</taxon>
        <taxon>Bacillariophyta</taxon>
        <taxon>Bacillariophyceae</taxon>
        <taxon>Bacillariophycidae</taxon>
        <taxon>Naviculales</taxon>
        <taxon>Naviculaceae</taxon>
        <taxon>Seminavis</taxon>
    </lineage>
</organism>
<evidence type="ECO:0000256" key="7">
    <source>
        <dbReference type="ARBA" id="ARBA00022737"/>
    </source>
</evidence>
<dbReference type="Proteomes" id="UP001153069">
    <property type="component" value="Unassembled WGS sequence"/>
</dbReference>
<gene>
    <name evidence="17" type="ORF">SEMRO_1411_G270390.1</name>
</gene>
<dbReference type="InterPro" id="IPR023395">
    <property type="entry name" value="MCP_dom_sf"/>
</dbReference>
<feature type="transmembrane region" description="Helical" evidence="16">
    <location>
        <begin position="194"/>
        <end position="215"/>
    </location>
</feature>
<dbReference type="Pfam" id="PF00153">
    <property type="entry name" value="Mito_carr"/>
    <property type="match status" value="3"/>
</dbReference>
<feature type="repeat" description="Solcar" evidence="14">
    <location>
        <begin position="126"/>
        <end position="218"/>
    </location>
</feature>
<dbReference type="GO" id="GO:0005743">
    <property type="term" value="C:mitochondrial inner membrane"/>
    <property type="evidence" value="ECO:0007669"/>
    <property type="project" value="UniProtKB-SubCell"/>
</dbReference>
<name>A0A9N8HS87_9STRA</name>
<comment type="subunit">
    <text evidence="3 16">Monomer.</text>
</comment>
<evidence type="ECO:0000256" key="10">
    <source>
        <dbReference type="ARBA" id="ARBA00023128"/>
    </source>
</evidence>
<comment type="function">
    <text evidence="16">Catalyzes the exchange of ADP and ATP across the membrane.</text>
</comment>
<sequence>MSSADKKTQRSAPSWRDAAAGAGAGAFSKTVTAPIERLKLLLQLQHSLKNNEKPKNAWHLAKSIYVNEGILSFWRGNVPSVMRVSGTAAINFSCMNYYKEAVQPIMNSQLITSKTSLSPDKLERRRKNVTSLVSGGLAGGTSTTILYPIEFLRTRLAADLTKGKQKGQYQFQGMGHALTTILRTDGITGLYQGYGIALFGGIFYRILLLGGYDVLKSETDRHNKQQQSPELHDNQSSLTWGQRILIAQTVSLTAGTISYPLDSVRRRLMMQAGKPHSERLYHNSIHCIYVVTKTEGIRGFFLGLGPNILRSVSGALLLVAYDVFRAAIR</sequence>
<protein>
    <recommendedName>
        <fullName evidence="16">ADP/ATP translocase</fullName>
    </recommendedName>
    <alternativeName>
        <fullName evidence="16">ADP,ATP carrier protein</fullName>
    </alternativeName>
</protein>
<comment type="similarity">
    <text evidence="2 15">Belongs to the mitochondrial carrier (TC 2.A.29) family.</text>
</comment>
<evidence type="ECO:0000256" key="1">
    <source>
        <dbReference type="ARBA" id="ARBA00004448"/>
    </source>
</evidence>
<feature type="repeat" description="Solcar" evidence="14">
    <location>
        <begin position="242"/>
        <end position="327"/>
    </location>
</feature>
<keyword evidence="8" id="KW-0999">Mitochondrion inner membrane</keyword>
<keyword evidence="11 14" id="KW-0472">Membrane</keyword>
<keyword evidence="4 15" id="KW-0813">Transport</keyword>
<evidence type="ECO:0000313" key="17">
    <source>
        <dbReference type="EMBL" id="CAB9523392.1"/>
    </source>
</evidence>
<evidence type="ECO:0000256" key="11">
    <source>
        <dbReference type="ARBA" id="ARBA00023136"/>
    </source>
</evidence>
<keyword evidence="5" id="KW-0050">Antiport</keyword>
<dbReference type="PANTHER" id="PTHR45635">
    <property type="entry name" value="ADP,ATP CARRIER PROTEIN 1-RELATED-RELATED"/>
    <property type="match status" value="1"/>
</dbReference>
<dbReference type="InterPro" id="IPR018108">
    <property type="entry name" value="MCP_transmembrane"/>
</dbReference>
<accession>A0A9N8HS87</accession>
<evidence type="ECO:0000313" key="18">
    <source>
        <dbReference type="Proteomes" id="UP001153069"/>
    </source>
</evidence>
<evidence type="ECO:0000256" key="13">
    <source>
        <dbReference type="ARBA" id="ARBA00045250"/>
    </source>
</evidence>
<dbReference type="SUPFAM" id="SSF103506">
    <property type="entry name" value="Mitochondrial carrier"/>
    <property type="match status" value="1"/>
</dbReference>
<dbReference type="Gene3D" id="1.50.40.10">
    <property type="entry name" value="Mitochondrial carrier domain"/>
    <property type="match status" value="1"/>
</dbReference>